<keyword evidence="1" id="KW-0496">Mitochondrion</keyword>
<accession>A0A3P3Y0Y1</accession>
<organism evidence="1 2">
    <name type="scientific">Plasmodiophora brassicae</name>
    <name type="common">Clubroot disease agent</name>
    <dbReference type="NCBI Taxonomy" id="37360"/>
    <lineage>
        <taxon>Eukaryota</taxon>
        <taxon>Sar</taxon>
        <taxon>Rhizaria</taxon>
        <taxon>Endomyxa</taxon>
        <taxon>Phytomyxea</taxon>
        <taxon>Plasmodiophorida</taxon>
        <taxon>Plasmodiophoridae</taxon>
        <taxon>Plasmodiophora</taxon>
    </lineage>
</organism>
<gene>
    <name evidence="1" type="ORF">PLBR_LOCUS1071</name>
</gene>
<evidence type="ECO:0000313" key="1">
    <source>
        <dbReference type="EMBL" id="SPQ93856.1"/>
    </source>
</evidence>
<dbReference type="EMBL" id="OVEO01000002">
    <property type="protein sequence ID" value="SPQ93856.1"/>
    <property type="molecule type" value="Genomic_DNA"/>
</dbReference>
<name>A0A3P3Y0Y1_PLABS</name>
<dbReference type="Proteomes" id="UP000290189">
    <property type="component" value="Unassembled WGS sequence"/>
</dbReference>
<geneLocation type="mitochondrion" evidence="1"/>
<sequence length="176" mass="19516">MDELYLRDGNGRALLQLVYVSEPPPGRDDPQLLTIPQIEVARLLIRPPDSGWVPCDECDDDCMEAEGSLERDGVEDRPMSVMACLKRCREHPERIPAMAVRAHRNCADAILIHCCTTPLPASAFARGSFHGMDPSQASTFINAIVDVGDPATNEKVKRFLLSIHEVKRRARPGETV</sequence>
<proteinExistence type="predicted"/>
<protein>
    <submittedName>
        <fullName evidence="1">Uncharacterized protein</fullName>
    </submittedName>
</protein>
<dbReference type="AlphaFoldDB" id="A0A3P3Y0Y1"/>
<evidence type="ECO:0000313" key="2">
    <source>
        <dbReference type="Proteomes" id="UP000290189"/>
    </source>
</evidence>
<reference evidence="1 2" key="1">
    <citation type="submission" date="2018-03" db="EMBL/GenBank/DDBJ databases">
        <authorList>
            <person name="Fogelqvist J."/>
        </authorList>
    </citation>
    <scope>NUCLEOTIDE SEQUENCE [LARGE SCALE GENOMIC DNA]</scope>
</reference>